<evidence type="ECO:0000313" key="1">
    <source>
        <dbReference type="EMBL" id="GEO08705.1"/>
    </source>
</evidence>
<sequence>MTTYELALVNVELLKIALAIGKSSGANSATLETTLTNFHKLKELLAI</sequence>
<gene>
    <name evidence="1" type="ORF">SAE01_12010</name>
</gene>
<protein>
    <submittedName>
        <fullName evidence="1">Uncharacterized protein</fullName>
    </submittedName>
</protein>
<proteinExistence type="predicted"/>
<keyword evidence="2" id="KW-1185">Reference proteome</keyword>
<organism evidence="1 2">
    <name type="scientific">Segetibacter aerophilus</name>
    <dbReference type="NCBI Taxonomy" id="670293"/>
    <lineage>
        <taxon>Bacteria</taxon>
        <taxon>Pseudomonadati</taxon>
        <taxon>Bacteroidota</taxon>
        <taxon>Chitinophagia</taxon>
        <taxon>Chitinophagales</taxon>
        <taxon>Chitinophagaceae</taxon>
        <taxon>Segetibacter</taxon>
    </lineage>
</organism>
<accession>A0A512B9S3</accession>
<reference evidence="1 2" key="1">
    <citation type="submission" date="2019-07" db="EMBL/GenBank/DDBJ databases">
        <title>Whole genome shotgun sequence of Segetibacter aerophilus NBRC 106135.</title>
        <authorList>
            <person name="Hosoyama A."/>
            <person name="Uohara A."/>
            <person name="Ohji S."/>
            <person name="Ichikawa N."/>
        </authorList>
    </citation>
    <scope>NUCLEOTIDE SEQUENCE [LARGE SCALE GENOMIC DNA]</scope>
    <source>
        <strain evidence="1 2">NBRC 106135</strain>
    </source>
</reference>
<dbReference type="Proteomes" id="UP000321513">
    <property type="component" value="Unassembled WGS sequence"/>
</dbReference>
<name>A0A512B9S3_9BACT</name>
<comment type="caution">
    <text evidence="1">The sequence shown here is derived from an EMBL/GenBank/DDBJ whole genome shotgun (WGS) entry which is preliminary data.</text>
</comment>
<dbReference type="EMBL" id="BJYT01000004">
    <property type="protein sequence ID" value="GEO08705.1"/>
    <property type="molecule type" value="Genomic_DNA"/>
</dbReference>
<dbReference type="AlphaFoldDB" id="A0A512B9S3"/>
<evidence type="ECO:0000313" key="2">
    <source>
        <dbReference type="Proteomes" id="UP000321513"/>
    </source>
</evidence>